<dbReference type="SUPFAM" id="SSF52058">
    <property type="entry name" value="L domain-like"/>
    <property type="match status" value="2"/>
</dbReference>
<keyword evidence="2" id="KW-0677">Repeat</keyword>
<dbReference type="GeneID" id="108988733"/>
<dbReference type="FunFam" id="1.10.10.10:FF:000322">
    <property type="entry name" value="Probable disease resistance protein At1g63360"/>
    <property type="match status" value="1"/>
</dbReference>
<evidence type="ECO:0000313" key="7">
    <source>
        <dbReference type="RefSeq" id="XP_018817618.1"/>
    </source>
</evidence>
<proteinExistence type="predicted"/>
<accession>A0A2I4EDZ5</accession>
<dbReference type="AlphaFoldDB" id="A0A2I4EDZ5"/>
<dbReference type="GO" id="GO:0006952">
    <property type="term" value="P:defense response"/>
    <property type="evidence" value="ECO:0007669"/>
    <property type="project" value="UniProtKB-KW"/>
</dbReference>
<sequence>MKAIETHHLKLLPKGACWSLFEKHAFRDGSSNANPKIKKIGTEIMKKCEGLPLAIKAIGDLLWFESNVGRWTNILKSNLWDLPMEGTYILPALRLSYNYLPSNLKRCFAYCSIFPIYHIFQKDELVLLWMAEGFLQQSEILTMEEVGNNYFHSLVSRSLFQQSSHETKSGFVMHDLVSDVAKFVAGKFGTDNLKKIEKMTRYVSYFSKSWGPFHYIEDNLLEAKQLRTFLALGFSSGWVRKSKIPRTLLCLRVLSLGSIGYEITKLPDSIGKMKYLRYLDVSKAIRLNRLPDSIRNLYNLQTLKLSWCRELDRLPRDMWKLINLRHLEIDGTSNLKEMPIKMGRLSCLQTLPKFIISKHDRASGSSIGELGKLKNLRGMLLIQELQNVRSVVEALDASLKTKGYLKKLVLEWSPPEEGLGISESQRGVLEYLQPHENLKSLSIWHYGGRGFPDWIGGLTSLSELKLIDCKYCCDLPPLGHLPCLKKLWIDGLDGVVNVGPEFYGNSSNSSMKPFGSLKFLWLVNMRNLENWFYLGAENEVEIFSQLETLSIEKCPTLTGRLPVCLPSLDKLEIMDCQHLEASLSIDSFPVLTSMRIIGCDNLEFLAPAKQHGKCELPMYQHFSSLEELYLKDCCDSLTSFPLDLFPNLKSIRIEGCRNLQSLEQHGGDLVISKIGIWRCPNFVSFPKGGLRAPNLAMFSLKNCESLRSMPYKMHLFLPSLFYLKLVNCPEVESFPEEGLPSNLKKIAILTCKKLIANRKETLPRVEWLKINNDKSEDHVESFPGELLLPTTLTYLCIKSIGNLKSLDKEGFQHLTSLVQLDIIDCPKLMYMPEEDFPASLHFLKIENCPALEEELKDQKRKEWLKVARVPNIVIDNVRIQGREWPPEWASRYKYHDLKFERLMNYYRYQNVE</sequence>
<protein>
    <submittedName>
        <fullName evidence="7">Disease resistance protein At3g14460</fullName>
    </submittedName>
</protein>
<dbReference type="Gene3D" id="1.10.8.430">
    <property type="entry name" value="Helical domain of apoptotic protease-activating factors"/>
    <property type="match status" value="1"/>
</dbReference>
<evidence type="ECO:0000256" key="3">
    <source>
        <dbReference type="ARBA" id="ARBA00022821"/>
    </source>
</evidence>
<organism evidence="6 7">
    <name type="scientific">Juglans regia</name>
    <name type="common">English walnut</name>
    <dbReference type="NCBI Taxonomy" id="51240"/>
    <lineage>
        <taxon>Eukaryota</taxon>
        <taxon>Viridiplantae</taxon>
        <taxon>Streptophyta</taxon>
        <taxon>Embryophyta</taxon>
        <taxon>Tracheophyta</taxon>
        <taxon>Spermatophyta</taxon>
        <taxon>Magnoliopsida</taxon>
        <taxon>eudicotyledons</taxon>
        <taxon>Gunneridae</taxon>
        <taxon>Pentapetalae</taxon>
        <taxon>rosids</taxon>
        <taxon>fabids</taxon>
        <taxon>Fagales</taxon>
        <taxon>Juglandaceae</taxon>
        <taxon>Juglans</taxon>
    </lineage>
</organism>
<dbReference type="GO" id="GO:0043531">
    <property type="term" value="F:ADP binding"/>
    <property type="evidence" value="ECO:0007669"/>
    <property type="project" value="InterPro"/>
</dbReference>
<evidence type="ECO:0000256" key="1">
    <source>
        <dbReference type="ARBA" id="ARBA00022614"/>
    </source>
</evidence>
<dbReference type="Gene3D" id="1.10.10.10">
    <property type="entry name" value="Winged helix-like DNA-binding domain superfamily/Winged helix DNA-binding domain"/>
    <property type="match status" value="1"/>
</dbReference>
<dbReference type="PANTHER" id="PTHR36766:SF51">
    <property type="entry name" value="DISEASE RESISTANCE RPP13-LIKE PROTEIN 1"/>
    <property type="match status" value="1"/>
</dbReference>
<gene>
    <name evidence="7" type="primary">LOC108988733</name>
</gene>
<keyword evidence="1" id="KW-0433">Leucine-rich repeat</keyword>
<dbReference type="Pfam" id="PF23559">
    <property type="entry name" value="WHD_DRP"/>
    <property type="match status" value="1"/>
</dbReference>
<dbReference type="PRINTS" id="PR00364">
    <property type="entry name" value="DISEASERSIST"/>
</dbReference>
<feature type="domain" description="Disease resistance protein winged helix" evidence="4">
    <location>
        <begin position="113"/>
        <end position="181"/>
    </location>
</feature>
<evidence type="ECO:0000256" key="2">
    <source>
        <dbReference type="ARBA" id="ARBA00022737"/>
    </source>
</evidence>
<feature type="domain" description="R13L1/DRL21-like LRR repeat region" evidence="5">
    <location>
        <begin position="367"/>
        <end position="491"/>
    </location>
</feature>
<dbReference type="Pfam" id="PF25019">
    <property type="entry name" value="LRR_R13L1-DRL21"/>
    <property type="match status" value="1"/>
</dbReference>
<dbReference type="InterPro" id="IPR058922">
    <property type="entry name" value="WHD_DRP"/>
</dbReference>
<keyword evidence="3" id="KW-0611">Plant defense</keyword>
<dbReference type="InterPro" id="IPR036388">
    <property type="entry name" value="WH-like_DNA-bd_sf"/>
</dbReference>
<dbReference type="PANTHER" id="PTHR36766">
    <property type="entry name" value="PLANT BROAD-SPECTRUM MILDEW RESISTANCE PROTEIN RPW8"/>
    <property type="match status" value="1"/>
</dbReference>
<dbReference type="InterPro" id="IPR027417">
    <property type="entry name" value="P-loop_NTPase"/>
</dbReference>
<dbReference type="Gramene" id="Jr05_01000_p1">
    <property type="protein sequence ID" value="cds.Jr05_01000_p1"/>
    <property type="gene ID" value="Jr05_01000"/>
</dbReference>
<name>A0A2I4EDZ5_JUGRE</name>
<dbReference type="SUPFAM" id="SSF52540">
    <property type="entry name" value="P-loop containing nucleoside triphosphate hydrolases"/>
    <property type="match status" value="1"/>
</dbReference>
<evidence type="ECO:0000259" key="5">
    <source>
        <dbReference type="Pfam" id="PF25019"/>
    </source>
</evidence>
<evidence type="ECO:0000259" key="4">
    <source>
        <dbReference type="Pfam" id="PF23559"/>
    </source>
</evidence>
<dbReference type="KEGG" id="jre:108988733"/>
<evidence type="ECO:0000313" key="6">
    <source>
        <dbReference type="Proteomes" id="UP000235220"/>
    </source>
</evidence>
<dbReference type="OrthoDB" id="1896560at2759"/>
<dbReference type="RefSeq" id="XP_018817618.1">
    <property type="nucleotide sequence ID" value="XM_018962073.2"/>
</dbReference>
<dbReference type="InterPro" id="IPR056789">
    <property type="entry name" value="LRR_R13L1-DRL21"/>
</dbReference>
<dbReference type="InterPro" id="IPR042197">
    <property type="entry name" value="Apaf_helical"/>
</dbReference>
<dbReference type="InterPro" id="IPR032675">
    <property type="entry name" value="LRR_dom_sf"/>
</dbReference>
<keyword evidence="6" id="KW-1185">Reference proteome</keyword>
<reference evidence="7" key="1">
    <citation type="submission" date="2025-08" db="UniProtKB">
        <authorList>
            <consortium name="RefSeq"/>
        </authorList>
    </citation>
    <scope>IDENTIFICATION</scope>
    <source>
        <tissue evidence="7">Leaves</tissue>
    </source>
</reference>
<dbReference type="Gene3D" id="3.80.10.10">
    <property type="entry name" value="Ribonuclease Inhibitor"/>
    <property type="match status" value="3"/>
</dbReference>
<dbReference type="Proteomes" id="UP000235220">
    <property type="component" value="Chromosome 5"/>
</dbReference>